<organism evidence="2 3">
    <name type="scientific">Aminobacter carboxidus</name>
    <dbReference type="NCBI Taxonomy" id="376165"/>
    <lineage>
        <taxon>Bacteria</taxon>
        <taxon>Pseudomonadati</taxon>
        <taxon>Pseudomonadota</taxon>
        <taxon>Alphaproteobacteria</taxon>
        <taxon>Hyphomicrobiales</taxon>
        <taxon>Phyllobacteriaceae</taxon>
        <taxon>Aminobacter</taxon>
    </lineage>
</organism>
<dbReference type="Gene3D" id="3.40.30.10">
    <property type="entry name" value="Glutaredoxin"/>
    <property type="match status" value="1"/>
</dbReference>
<protein>
    <submittedName>
        <fullName evidence="2">DsbA family dithiol-disulfide isomerase</fullName>
    </submittedName>
</protein>
<dbReference type="PANTHER" id="PTHR13887:SF41">
    <property type="entry name" value="THIOREDOXIN SUPERFAMILY PROTEIN"/>
    <property type="match status" value="1"/>
</dbReference>
<dbReference type="AlphaFoldDB" id="A0A8E2BG39"/>
<sequence>MLIEIHADVLCPWSYIAKRRLEAAMAVLGDTRIGIVWRSFELSPEGGAMPGESAADMIRQWRGDAAAARIAEIMALGAEEGIRLDLENARPVNSFDAHRLIHLGAASGKADAMMERLLRAYHSEAQNIADAGVLERLGREAGLAPSSVAALLAGEAFADAVHADRRLAVERGISGVPVMVLAGQAPTSAVKPVAALVGLLQRAAASQPGG</sequence>
<proteinExistence type="predicted"/>
<evidence type="ECO:0000313" key="3">
    <source>
        <dbReference type="Proteomes" id="UP000532373"/>
    </source>
</evidence>
<keyword evidence="2" id="KW-0413">Isomerase</keyword>
<dbReference type="GO" id="GO:0016853">
    <property type="term" value="F:isomerase activity"/>
    <property type="evidence" value="ECO:0007669"/>
    <property type="project" value="UniProtKB-KW"/>
</dbReference>
<comment type="caution">
    <text evidence="2">The sequence shown here is derived from an EMBL/GenBank/DDBJ whole genome shotgun (WGS) entry which is preliminary data.</text>
</comment>
<feature type="domain" description="DSBA-like thioredoxin" evidence="1">
    <location>
        <begin position="3"/>
        <end position="185"/>
    </location>
</feature>
<dbReference type="Pfam" id="PF01323">
    <property type="entry name" value="DSBA"/>
    <property type="match status" value="1"/>
</dbReference>
<dbReference type="PANTHER" id="PTHR13887">
    <property type="entry name" value="GLUTATHIONE S-TRANSFERASE KAPPA"/>
    <property type="match status" value="1"/>
</dbReference>
<evidence type="ECO:0000313" key="2">
    <source>
        <dbReference type="EMBL" id="MBB6470364.1"/>
    </source>
</evidence>
<name>A0A8E2BG39_9HYPH</name>
<gene>
    <name evidence="2" type="ORF">HNQ96_006261</name>
</gene>
<dbReference type="CDD" id="cd03024">
    <property type="entry name" value="DsbA_FrnE"/>
    <property type="match status" value="1"/>
</dbReference>
<dbReference type="Proteomes" id="UP000532373">
    <property type="component" value="Unassembled WGS sequence"/>
</dbReference>
<dbReference type="EMBL" id="JACHGI010000028">
    <property type="protein sequence ID" value="MBB6470364.1"/>
    <property type="molecule type" value="Genomic_DNA"/>
</dbReference>
<reference evidence="2 3" key="1">
    <citation type="submission" date="2020-08" db="EMBL/GenBank/DDBJ databases">
        <title>Genomic Encyclopedia of Type Strains, Phase IV (KMG-IV): sequencing the most valuable type-strain genomes for metagenomic binning, comparative biology and taxonomic classification.</title>
        <authorList>
            <person name="Goeker M."/>
        </authorList>
    </citation>
    <scope>NUCLEOTIDE SEQUENCE [LARGE SCALE GENOMIC DNA]</scope>
    <source>
        <strain evidence="2 3">DSM 17454</strain>
    </source>
</reference>
<dbReference type="RefSeq" id="WP_184774526.1">
    <property type="nucleotide sequence ID" value="NZ_JACHGI010000028.1"/>
</dbReference>
<dbReference type="GO" id="GO:0016491">
    <property type="term" value="F:oxidoreductase activity"/>
    <property type="evidence" value="ECO:0007669"/>
    <property type="project" value="InterPro"/>
</dbReference>
<accession>A0A8E2BG39</accession>
<dbReference type="InterPro" id="IPR001853">
    <property type="entry name" value="DSBA-like_thioredoxin_dom"/>
</dbReference>
<dbReference type="InterPro" id="IPR036249">
    <property type="entry name" value="Thioredoxin-like_sf"/>
</dbReference>
<dbReference type="SUPFAM" id="SSF52833">
    <property type="entry name" value="Thioredoxin-like"/>
    <property type="match status" value="1"/>
</dbReference>
<evidence type="ECO:0000259" key="1">
    <source>
        <dbReference type="Pfam" id="PF01323"/>
    </source>
</evidence>